<reference evidence="1 2" key="2">
    <citation type="journal article" date="2010" name="J Osaka Dent Univ">
        <title>Isolation and identification of Rothia mucilaginosa from persistent apical periodontitis lesions.</title>
        <authorList>
            <person name="Yamane K."/>
            <person name="Yoshida M."/>
            <person name="Fujihira T."/>
            <person name="Baba T."/>
            <person name="Tsuji N."/>
            <person name="Hayashi H."/>
            <person name="Sugimori C."/>
            <person name="Yamanaka T."/>
            <person name="Mashimo C."/>
            <person name="Nambu T."/>
            <person name="Kawai H."/>
            <person name="Fukushima H."/>
        </authorList>
    </citation>
    <scope>NUCLEOTIDE SEQUENCE [LARGE SCALE GENOMIC DNA]</scope>
    <source>
        <strain evidence="1 2">DY-18</strain>
    </source>
</reference>
<keyword evidence="2" id="KW-1185">Reference proteome</keyword>
<sequence>MAGFNVCGDHLRDFLRELVDGVELAGGLAALLNGAGVQAVQQGCGDGAFNHVSGHDDQGDTLLGKCGDLGDQCVFACALGLCDGLVLVHGLNLADEVRLVAGHEHDACAFGHLLCSQACQVQLCVTVQAHCVVFAHAGFHAARSVQNQVVQGAEGLHGGVDEVLQVLIVGHVSLYCDCLAASLFNSLDDLVRARCLGAVVHHNVRALSGENLCGVCANAAGGAGNNNGLAGQLCHSFMSLKSRKGAPTFGRFVQSVRGGVSDPCPDRHQQG</sequence>
<gene>
    <name evidence="1" type="ordered locus">RMDY18_10750</name>
</gene>
<dbReference type="HOGENOM" id="CLU_1026307_0_0_11"/>
<dbReference type="AlphaFoldDB" id="D2NTD1"/>
<dbReference type="EMBL" id="AP011540">
    <property type="protein sequence ID" value="BAI64907.1"/>
    <property type="molecule type" value="Genomic_DNA"/>
</dbReference>
<proteinExistence type="predicted"/>
<name>D2NTD1_ROTMD</name>
<dbReference type="KEGG" id="rmu:RMDY18_10750"/>
<organism evidence="1 2">
    <name type="scientific">Rothia mucilaginosa (strain DY-18)</name>
    <name type="common">Stomatococcus mucilaginosus</name>
    <dbReference type="NCBI Taxonomy" id="680646"/>
    <lineage>
        <taxon>Bacteria</taxon>
        <taxon>Bacillati</taxon>
        <taxon>Actinomycetota</taxon>
        <taxon>Actinomycetes</taxon>
        <taxon>Micrococcales</taxon>
        <taxon>Micrococcaceae</taxon>
        <taxon>Rothia</taxon>
    </lineage>
</organism>
<protein>
    <submittedName>
        <fullName evidence="1">Archaeal S-adenosylmethionine synthetase</fullName>
    </submittedName>
</protein>
<evidence type="ECO:0000313" key="1">
    <source>
        <dbReference type="EMBL" id="BAI64907.1"/>
    </source>
</evidence>
<reference evidence="2" key="1">
    <citation type="submission" date="2009-07" db="EMBL/GenBank/DDBJ databases">
        <title>Complete genome sequence of Rothia mucilaginosa DJ.</title>
        <authorList>
            <person name="Yamane K."/>
            <person name="Nambu T."/>
            <person name="Mashimo C."/>
            <person name="Sugimori C."/>
            <person name="Yamanaka T."/>
            <person name="Leung K."/>
            <person name="Fukushima H."/>
        </authorList>
    </citation>
    <scope>NUCLEOTIDE SEQUENCE [LARGE SCALE GENOMIC DNA]</scope>
    <source>
        <strain evidence="2">DY-18</strain>
    </source>
</reference>
<evidence type="ECO:0000313" key="2">
    <source>
        <dbReference type="Proteomes" id="UP000001883"/>
    </source>
</evidence>
<dbReference type="Proteomes" id="UP000001883">
    <property type="component" value="Chromosome"/>
</dbReference>
<reference evidence="1 2" key="3">
    <citation type="journal article" date="2010" name="Sequencing">
        <title>Complete Genome Sequence of Rothia mucilaginosa DY-18: A Clinical Isolate with Dense Meshwork-Like Structures from a Persistent Apical Periodontitis Lesion.</title>
        <authorList>
            <person name="Yamane K."/>
            <person name="Nambu T."/>
            <person name="Yamanaka T."/>
            <person name="Mashimo C."/>
            <person name="Sugimori C."/>
            <person name="Leung K.-P."/>
            <person name="Fukushima H."/>
        </authorList>
    </citation>
    <scope>NUCLEOTIDE SEQUENCE [LARGE SCALE GENOMIC DNA]</scope>
    <source>
        <strain evidence="1 2">DY-18</strain>
    </source>
</reference>
<accession>D2NTD1</accession>